<sequence length="139" mass="15131">MQDCTHGVRPSEHLPEKTTTSPRRLTSSSAVSVDPRILAGIEMGDEVVEDEAGHGDAKWSSYITEIHRPSIDVLSLPIPAPKHTHTHIYKLYILVGGLIGLVGDDGVEEGAGFYRGILCHSHLDDGLWRLGDSNRGSRP</sequence>
<evidence type="ECO:0000313" key="3">
    <source>
        <dbReference type="Proteomes" id="UP000325081"/>
    </source>
</evidence>
<organism evidence="2 3">
    <name type="scientific">Striga asiatica</name>
    <name type="common">Asiatic witchweed</name>
    <name type="synonym">Buchnera asiatica</name>
    <dbReference type="NCBI Taxonomy" id="4170"/>
    <lineage>
        <taxon>Eukaryota</taxon>
        <taxon>Viridiplantae</taxon>
        <taxon>Streptophyta</taxon>
        <taxon>Embryophyta</taxon>
        <taxon>Tracheophyta</taxon>
        <taxon>Spermatophyta</taxon>
        <taxon>Magnoliopsida</taxon>
        <taxon>eudicotyledons</taxon>
        <taxon>Gunneridae</taxon>
        <taxon>Pentapetalae</taxon>
        <taxon>asterids</taxon>
        <taxon>lamiids</taxon>
        <taxon>Lamiales</taxon>
        <taxon>Orobanchaceae</taxon>
        <taxon>Buchnereae</taxon>
        <taxon>Striga</taxon>
    </lineage>
</organism>
<evidence type="ECO:0000256" key="1">
    <source>
        <dbReference type="SAM" id="MobiDB-lite"/>
    </source>
</evidence>
<dbReference type="AlphaFoldDB" id="A0A5A7QA25"/>
<protein>
    <submittedName>
        <fullName evidence="2">Membrane protein insertase YidC</fullName>
    </submittedName>
</protein>
<dbReference type="EMBL" id="BKCP01006183">
    <property type="protein sequence ID" value="GER41808.1"/>
    <property type="molecule type" value="Genomic_DNA"/>
</dbReference>
<reference evidence="3" key="1">
    <citation type="journal article" date="2019" name="Curr. Biol.">
        <title>Genome Sequence of Striga asiatica Provides Insight into the Evolution of Plant Parasitism.</title>
        <authorList>
            <person name="Yoshida S."/>
            <person name="Kim S."/>
            <person name="Wafula E.K."/>
            <person name="Tanskanen J."/>
            <person name="Kim Y.M."/>
            <person name="Honaas L."/>
            <person name="Yang Z."/>
            <person name="Spallek T."/>
            <person name="Conn C.E."/>
            <person name="Ichihashi Y."/>
            <person name="Cheong K."/>
            <person name="Cui S."/>
            <person name="Der J.P."/>
            <person name="Gundlach H."/>
            <person name="Jiao Y."/>
            <person name="Hori C."/>
            <person name="Ishida J.K."/>
            <person name="Kasahara H."/>
            <person name="Kiba T."/>
            <person name="Kim M.S."/>
            <person name="Koo N."/>
            <person name="Laohavisit A."/>
            <person name="Lee Y.H."/>
            <person name="Lumba S."/>
            <person name="McCourt P."/>
            <person name="Mortimer J.C."/>
            <person name="Mutuku J.M."/>
            <person name="Nomura T."/>
            <person name="Sasaki-Sekimoto Y."/>
            <person name="Seto Y."/>
            <person name="Wang Y."/>
            <person name="Wakatake T."/>
            <person name="Sakakibara H."/>
            <person name="Demura T."/>
            <person name="Yamaguchi S."/>
            <person name="Yoneyama K."/>
            <person name="Manabe R.I."/>
            <person name="Nelson D.C."/>
            <person name="Schulman A.H."/>
            <person name="Timko M.P."/>
            <person name="dePamphilis C.W."/>
            <person name="Choi D."/>
            <person name="Shirasu K."/>
        </authorList>
    </citation>
    <scope>NUCLEOTIDE SEQUENCE [LARGE SCALE GENOMIC DNA]</scope>
    <source>
        <strain evidence="3">cv. UVA1</strain>
    </source>
</reference>
<evidence type="ECO:0000313" key="2">
    <source>
        <dbReference type="EMBL" id="GER41808.1"/>
    </source>
</evidence>
<proteinExistence type="predicted"/>
<gene>
    <name evidence="2" type="ORF">STAS_18542</name>
</gene>
<comment type="caution">
    <text evidence="2">The sequence shown here is derived from an EMBL/GenBank/DDBJ whole genome shotgun (WGS) entry which is preliminary data.</text>
</comment>
<dbReference type="Proteomes" id="UP000325081">
    <property type="component" value="Unassembled WGS sequence"/>
</dbReference>
<keyword evidence="3" id="KW-1185">Reference proteome</keyword>
<name>A0A5A7QA25_STRAF</name>
<feature type="compositionally biased region" description="Low complexity" evidence="1">
    <location>
        <begin position="18"/>
        <end position="29"/>
    </location>
</feature>
<accession>A0A5A7QA25</accession>
<feature type="region of interest" description="Disordered" evidence="1">
    <location>
        <begin position="1"/>
        <end position="30"/>
    </location>
</feature>